<comment type="caution">
    <text evidence="1">The sequence shown here is derived from an EMBL/GenBank/DDBJ whole genome shotgun (WGS) entry which is preliminary data.</text>
</comment>
<dbReference type="Proteomes" id="UP001472677">
    <property type="component" value="Unassembled WGS sequence"/>
</dbReference>
<dbReference type="EMBL" id="JBBPBM010000006">
    <property type="protein sequence ID" value="KAK8578832.1"/>
    <property type="molecule type" value="Genomic_DNA"/>
</dbReference>
<reference evidence="1 2" key="1">
    <citation type="journal article" date="2024" name="G3 (Bethesda)">
        <title>Genome assembly of Hibiscus sabdariffa L. provides insights into metabolisms of medicinal natural products.</title>
        <authorList>
            <person name="Kim T."/>
        </authorList>
    </citation>
    <scope>NUCLEOTIDE SEQUENCE [LARGE SCALE GENOMIC DNA]</scope>
    <source>
        <strain evidence="1">TK-2024</strain>
        <tissue evidence="1">Old leaves</tissue>
    </source>
</reference>
<sequence length="136" mass="14253">MGNLPQWPDPPFPPPAPIVDKDMVFPIMVQEAKLVRVPAVEQCSFFDGTTLGEHSQEASMTSPWVNSPVEHDRAVADCDSLEESVRVIGVNGESSSSTTIVGLVGATVAPVIGTAQGGARKVKSVNTLVEDLGSPA</sequence>
<accession>A0ABR2FD18</accession>
<gene>
    <name evidence="1" type="ORF">V6N12_069176</name>
</gene>
<evidence type="ECO:0000313" key="1">
    <source>
        <dbReference type="EMBL" id="KAK8578832.1"/>
    </source>
</evidence>
<protein>
    <submittedName>
        <fullName evidence="1">Uncharacterized protein</fullName>
    </submittedName>
</protein>
<name>A0ABR2FD18_9ROSI</name>
<organism evidence="1 2">
    <name type="scientific">Hibiscus sabdariffa</name>
    <name type="common">roselle</name>
    <dbReference type="NCBI Taxonomy" id="183260"/>
    <lineage>
        <taxon>Eukaryota</taxon>
        <taxon>Viridiplantae</taxon>
        <taxon>Streptophyta</taxon>
        <taxon>Embryophyta</taxon>
        <taxon>Tracheophyta</taxon>
        <taxon>Spermatophyta</taxon>
        <taxon>Magnoliopsida</taxon>
        <taxon>eudicotyledons</taxon>
        <taxon>Gunneridae</taxon>
        <taxon>Pentapetalae</taxon>
        <taxon>rosids</taxon>
        <taxon>malvids</taxon>
        <taxon>Malvales</taxon>
        <taxon>Malvaceae</taxon>
        <taxon>Malvoideae</taxon>
        <taxon>Hibiscus</taxon>
    </lineage>
</organism>
<proteinExistence type="predicted"/>
<keyword evidence="2" id="KW-1185">Reference proteome</keyword>
<evidence type="ECO:0000313" key="2">
    <source>
        <dbReference type="Proteomes" id="UP001472677"/>
    </source>
</evidence>